<sequence>MHTHIIANETQATNLIVLFFISPRPCIATKTNKGKNATQ</sequence>
<reference evidence="1 2" key="1">
    <citation type="submission" date="2015-01" db="EMBL/GenBank/DDBJ databases">
        <title>Vibrio sp. C5 JCM 19232 whole genome shotgun sequence.</title>
        <authorList>
            <person name="Sawabe T."/>
            <person name="Meirelles P."/>
            <person name="Feng G."/>
            <person name="Sayaka M."/>
            <person name="Hattori M."/>
            <person name="Ohkuma M."/>
        </authorList>
    </citation>
    <scope>NUCLEOTIDE SEQUENCE [LARGE SCALE GENOMIC DNA]</scope>
    <source>
        <strain evidence="1 2">JCM19232</strain>
    </source>
</reference>
<dbReference type="AlphaFoldDB" id="A0A0B8PQP8"/>
<accession>A0A0B8PQP8</accession>
<dbReference type="EMBL" id="BBSA01000020">
    <property type="protein sequence ID" value="GAM65448.1"/>
    <property type="molecule type" value="Genomic_DNA"/>
</dbReference>
<comment type="caution">
    <text evidence="1">The sequence shown here is derived from an EMBL/GenBank/DDBJ whole genome shotgun (WGS) entry which is preliminary data.</text>
</comment>
<proteinExistence type="predicted"/>
<evidence type="ECO:0000313" key="2">
    <source>
        <dbReference type="Proteomes" id="UP000031670"/>
    </source>
</evidence>
<evidence type="ECO:0000313" key="1">
    <source>
        <dbReference type="EMBL" id="GAM65448.1"/>
    </source>
</evidence>
<dbReference type="Proteomes" id="UP000031670">
    <property type="component" value="Unassembled WGS sequence"/>
</dbReference>
<name>A0A0B8PQP8_9VIBR</name>
<gene>
    <name evidence="1" type="ORF">JCM19232_4948</name>
</gene>
<organism evidence="1 2">
    <name type="scientific">Vibrio ishigakensis</name>
    <dbReference type="NCBI Taxonomy" id="1481914"/>
    <lineage>
        <taxon>Bacteria</taxon>
        <taxon>Pseudomonadati</taxon>
        <taxon>Pseudomonadota</taxon>
        <taxon>Gammaproteobacteria</taxon>
        <taxon>Vibrionales</taxon>
        <taxon>Vibrionaceae</taxon>
        <taxon>Vibrio</taxon>
    </lineage>
</organism>
<protein>
    <submittedName>
        <fullName evidence="1">Uncharacterized protein</fullName>
    </submittedName>
</protein>
<reference evidence="1 2" key="2">
    <citation type="submission" date="2015-01" db="EMBL/GenBank/DDBJ databases">
        <authorList>
            <consortium name="NBRP consortium"/>
            <person name="Sawabe T."/>
            <person name="Meirelles P."/>
            <person name="Feng G."/>
            <person name="Sayaka M."/>
            <person name="Hattori M."/>
            <person name="Ohkuma M."/>
        </authorList>
    </citation>
    <scope>NUCLEOTIDE SEQUENCE [LARGE SCALE GENOMIC DNA]</scope>
    <source>
        <strain evidence="1 2">JCM19232</strain>
    </source>
</reference>